<dbReference type="Pfam" id="PF11025">
    <property type="entry name" value="GP40"/>
    <property type="match status" value="1"/>
</dbReference>
<accession>A0A1H6E2H2</accession>
<dbReference type="RefSeq" id="WP_103889018.1">
    <property type="nucleotide sequence ID" value="NZ_FNVU01000016.1"/>
</dbReference>
<proteinExistence type="predicted"/>
<evidence type="ECO:0000313" key="4">
    <source>
        <dbReference type="Proteomes" id="UP000236754"/>
    </source>
</evidence>
<dbReference type="Proteomes" id="UP000236754">
    <property type="component" value="Unassembled WGS sequence"/>
</dbReference>
<keyword evidence="4" id="KW-1185">Reference proteome</keyword>
<reference evidence="3 4" key="1">
    <citation type="submission" date="2016-10" db="EMBL/GenBank/DDBJ databases">
        <authorList>
            <person name="de Groot N.N."/>
        </authorList>
    </citation>
    <scope>NUCLEOTIDE SEQUENCE [LARGE SCALE GENOMIC DNA]</scope>
    <source>
        <strain evidence="3 4">CGMCC 4.2023</strain>
    </source>
</reference>
<evidence type="ECO:0000259" key="1">
    <source>
        <dbReference type="Pfam" id="PF11025"/>
    </source>
</evidence>
<feature type="domain" description="Glycoprotein 60 Cryptosporidium spp" evidence="1">
    <location>
        <begin position="53"/>
        <end position="108"/>
    </location>
</feature>
<dbReference type="EMBL" id="FNVU01000023">
    <property type="protein sequence ID" value="SEG91105.1"/>
    <property type="molecule type" value="Genomic_DNA"/>
</dbReference>
<dbReference type="AlphaFoldDB" id="A0A1H6E2H2"/>
<gene>
    <name evidence="2" type="ORF">SAMN05216223_11629</name>
    <name evidence="3" type="ORF">SAMN05216223_12329</name>
</gene>
<dbReference type="EMBL" id="FNVU01000016">
    <property type="protein sequence ID" value="SEG85298.1"/>
    <property type="molecule type" value="Genomic_DNA"/>
</dbReference>
<name>A0A1H6E2H2_9ACTN</name>
<sequence length="209" mass="23341">MDTEAASSSVDRPGEAAFRRGCQAVEAWEWDLAEELFEDAVRVAGPPMLWRVTEAWSSRGQASSWMRRAVASESEPGGITVDPTALEITGGHDLDVQVQNWEIAVRSDDPVRAIVALTAAEPRLLCVFEDGRELSLEDAEELWDEAMFPYSPNFAAVDPEVPRIWMDCKGGVYPHMARTMLRVVADELRKAGVRQAHLFTRPTWDLPED</sequence>
<dbReference type="InterPro" id="IPR021035">
    <property type="entry name" value="Glycop-60_Cryptosporidium"/>
</dbReference>
<protein>
    <submittedName>
        <fullName evidence="3">Glycoprotein GP40</fullName>
    </submittedName>
</protein>
<organism evidence="3 4">
    <name type="scientific">Actinacidiphila yanglinensis</name>
    <dbReference type="NCBI Taxonomy" id="310779"/>
    <lineage>
        <taxon>Bacteria</taxon>
        <taxon>Bacillati</taxon>
        <taxon>Actinomycetota</taxon>
        <taxon>Actinomycetes</taxon>
        <taxon>Kitasatosporales</taxon>
        <taxon>Streptomycetaceae</taxon>
        <taxon>Actinacidiphila</taxon>
    </lineage>
</organism>
<evidence type="ECO:0000313" key="3">
    <source>
        <dbReference type="EMBL" id="SEG91105.1"/>
    </source>
</evidence>
<dbReference type="OrthoDB" id="4127516at2"/>
<evidence type="ECO:0000313" key="2">
    <source>
        <dbReference type="EMBL" id="SEG85298.1"/>
    </source>
</evidence>